<reference evidence="2 3" key="1">
    <citation type="journal article" date="2023" name="Nucleic Acids Res.">
        <title>The hologenome of Daphnia magna reveals possible DNA methylation and microbiome-mediated evolution of the host genome.</title>
        <authorList>
            <person name="Chaturvedi A."/>
            <person name="Li X."/>
            <person name="Dhandapani V."/>
            <person name="Marshall H."/>
            <person name="Kissane S."/>
            <person name="Cuenca-Cambronero M."/>
            <person name="Asole G."/>
            <person name="Calvet F."/>
            <person name="Ruiz-Romero M."/>
            <person name="Marangio P."/>
            <person name="Guigo R."/>
            <person name="Rago D."/>
            <person name="Mirbahai L."/>
            <person name="Eastwood N."/>
            <person name="Colbourne J.K."/>
            <person name="Zhou J."/>
            <person name="Mallon E."/>
            <person name="Orsini L."/>
        </authorList>
    </citation>
    <scope>NUCLEOTIDE SEQUENCE [LARGE SCALE GENOMIC DNA]</scope>
    <source>
        <strain evidence="2">LRV0_1</strain>
    </source>
</reference>
<feature type="signal peptide" evidence="1">
    <location>
        <begin position="1"/>
        <end position="27"/>
    </location>
</feature>
<name>A0ABR0A723_9CRUS</name>
<accession>A0ABR0A723</accession>
<evidence type="ECO:0000313" key="3">
    <source>
        <dbReference type="Proteomes" id="UP001234178"/>
    </source>
</evidence>
<keyword evidence="1" id="KW-0732">Signal</keyword>
<evidence type="ECO:0000313" key="2">
    <source>
        <dbReference type="EMBL" id="KAK4020930.1"/>
    </source>
</evidence>
<protein>
    <submittedName>
        <fullName evidence="2">Uncharacterized protein</fullName>
    </submittedName>
</protein>
<dbReference type="EMBL" id="JAOYFB010000036">
    <property type="protein sequence ID" value="KAK4020930.1"/>
    <property type="molecule type" value="Genomic_DNA"/>
</dbReference>
<dbReference type="Proteomes" id="UP001234178">
    <property type="component" value="Unassembled WGS sequence"/>
</dbReference>
<keyword evidence="3" id="KW-1185">Reference proteome</keyword>
<feature type="chain" id="PRO_5047521941" evidence="1">
    <location>
        <begin position="28"/>
        <end position="86"/>
    </location>
</feature>
<sequence>MGSSRSTKSLSPIFFLFLFYTCGVVTASAYDKNSTKNPIDSHYTRAQQERLRPPVSTMAIKDAQKRNRICKFGKKRCIRGRAYTTI</sequence>
<comment type="caution">
    <text evidence="2">The sequence shown here is derived from an EMBL/GenBank/DDBJ whole genome shotgun (WGS) entry which is preliminary data.</text>
</comment>
<evidence type="ECO:0000256" key="1">
    <source>
        <dbReference type="SAM" id="SignalP"/>
    </source>
</evidence>
<organism evidence="2 3">
    <name type="scientific">Daphnia magna</name>
    <dbReference type="NCBI Taxonomy" id="35525"/>
    <lineage>
        <taxon>Eukaryota</taxon>
        <taxon>Metazoa</taxon>
        <taxon>Ecdysozoa</taxon>
        <taxon>Arthropoda</taxon>
        <taxon>Crustacea</taxon>
        <taxon>Branchiopoda</taxon>
        <taxon>Diplostraca</taxon>
        <taxon>Cladocera</taxon>
        <taxon>Anomopoda</taxon>
        <taxon>Daphniidae</taxon>
        <taxon>Daphnia</taxon>
    </lineage>
</organism>
<gene>
    <name evidence="2" type="ORF">OUZ56_002870</name>
</gene>
<proteinExistence type="predicted"/>